<evidence type="ECO:0000256" key="5">
    <source>
        <dbReference type="ARBA" id="ARBA00037982"/>
    </source>
</evidence>
<feature type="compositionally biased region" description="Basic and acidic residues" evidence="6">
    <location>
        <begin position="174"/>
        <end position="190"/>
    </location>
</feature>
<dbReference type="InterPro" id="IPR008271">
    <property type="entry name" value="Ser/Thr_kinase_AS"/>
</dbReference>
<evidence type="ECO:0000256" key="2">
    <source>
        <dbReference type="ARBA" id="ARBA00022741"/>
    </source>
</evidence>
<dbReference type="Gene3D" id="1.10.510.10">
    <property type="entry name" value="Transferase(Phosphotransferase) domain 1"/>
    <property type="match status" value="1"/>
</dbReference>
<gene>
    <name evidence="8" type="primary">Wee1</name>
</gene>
<dbReference type="Gene3D" id="3.30.200.20">
    <property type="entry name" value="Phosphorylase Kinase, domain 1"/>
    <property type="match status" value="1"/>
</dbReference>
<dbReference type="PANTHER" id="PTHR11042">
    <property type="entry name" value="EUKARYOTIC TRANSLATION INITIATION FACTOR 2-ALPHA KINASE EIF2-ALPHA KINASE -RELATED"/>
    <property type="match status" value="1"/>
</dbReference>
<evidence type="ECO:0000313" key="8">
    <source>
        <dbReference type="EMBL" id="AAV68603.1"/>
    </source>
</evidence>
<dbReference type="GO" id="GO:0000076">
    <property type="term" value="P:DNA replication checkpoint signaling"/>
    <property type="evidence" value="ECO:0007669"/>
    <property type="project" value="InterPro"/>
</dbReference>
<name>Q5SCB3_OSTTA</name>
<dbReference type="SMART" id="SM00220">
    <property type="entry name" value="S_TKc"/>
    <property type="match status" value="1"/>
</dbReference>
<dbReference type="GO" id="GO:0004672">
    <property type="term" value="F:protein kinase activity"/>
    <property type="evidence" value="ECO:0007669"/>
    <property type="project" value="InterPro"/>
</dbReference>
<evidence type="ECO:0000256" key="4">
    <source>
        <dbReference type="ARBA" id="ARBA00022840"/>
    </source>
</evidence>
<keyword evidence="1" id="KW-0808">Transferase</keyword>
<sequence>MDISTHRDAGARLMAPSPRRKVPLVAYNDVKDSPALKMSETPAKQRFETSPLSVLLKPISPLSENSPDWSDERTREGDASAIGSPEEPTTPRGDALGVFAKEVDHAARWDVRAFPADAPASANSVEVRRRRGKTRSGDFDRENTFDREFDFDDGRGVGDHDGDGHPMFRVFGRDIGKPPRASSEREEGDGLGKTSGRGRTRGLFGSFGNRSGAFERVGSGSSSMGSKRSDEIGQLSRMNSLAETKVLTSTLLVRQTSVSGDAQFDFDDHFRFEQQIGASQNSEVWLVTSKVSGNAFVVKKCLHSFTTEAQRAKYKREVEAAALLPEHPNIVRYYRSWQQDQHFYIQMEHCACGSLTSVFARLPPQTLVAELDVWRLAEQTASGLAFMHLHRIIHLDVKPDNIYIDVSGTCKIGDFGLAYVMESGWDWEEGDGGYLAPELLNLFPGQYPSPSADVFSLGVTLYEVASGLKFPRGATPRMAIPPLPEGRSAELARLIAGCLDFDPAKRATAQEVANFARENVAALEMGATSM</sequence>
<dbReference type="InterPro" id="IPR045067">
    <property type="entry name" value="PKc_Wee1-like"/>
</dbReference>
<protein>
    <submittedName>
        <fullName evidence="8">Protein kinase Wee1</fullName>
    </submittedName>
</protein>
<dbReference type="CDD" id="cd13997">
    <property type="entry name" value="PKc_Wee1_like"/>
    <property type="match status" value="1"/>
</dbReference>
<feature type="region of interest" description="Disordered" evidence="6">
    <location>
        <begin position="36"/>
        <end position="94"/>
    </location>
</feature>
<keyword evidence="2" id="KW-0547">Nucleotide-binding</keyword>
<dbReference type="PROSITE" id="PS00108">
    <property type="entry name" value="PROTEIN_KINASE_ST"/>
    <property type="match status" value="1"/>
</dbReference>
<feature type="domain" description="Protein kinase" evidence="7">
    <location>
        <begin position="270"/>
        <end position="520"/>
    </location>
</feature>
<dbReference type="AlphaFoldDB" id="Q5SCB3"/>
<dbReference type="InterPro" id="IPR011009">
    <property type="entry name" value="Kinase-like_dom_sf"/>
</dbReference>
<feature type="region of interest" description="Disordered" evidence="6">
    <location>
        <begin position="119"/>
        <end position="141"/>
    </location>
</feature>
<dbReference type="InterPro" id="IPR000719">
    <property type="entry name" value="Prot_kinase_dom"/>
</dbReference>
<evidence type="ECO:0000256" key="1">
    <source>
        <dbReference type="ARBA" id="ARBA00022679"/>
    </source>
</evidence>
<keyword evidence="4" id="KW-0067">ATP-binding</keyword>
<dbReference type="PANTHER" id="PTHR11042:SF189">
    <property type="entry name" value="PROTEIN KINASE DOMAIN-CONTAINING PROTEIN"/>
    <property type="match status" value="1"/>
</dbReference>
<dbReference type="SUPFAM" id="SSF56112">
    <property type="entry name" value="Protein kinase-like (PK-like)"/>
    <property type="match status" value="1"/>
</dbReference>
<evidence type="ECO:0000256" key="6">
    <source>
        <dbReference type="SAM" id="MobiDB-lite"/>
    </source>
</evidence>
<dbReference type="PROSITE" id="PS50011">
    <property type="entry name" value="PROTEIN_KINASE_DOM"/>
    <property type="match status" value="1"/>
</dbReference>
<dbReference type="InterPro" id="IPR050339">
    <property type="entry name" value="CC_SR_Kinase"/>
</dbReference>
<dbReference type="Pfam" id="PF00069">
    <property type="entry name" value="Pkinase"/>
    <property type="match status" value="1"/>
</dbReference>
<keyword evidence="3 8" id="KW-0418">Kinase</keyword>
<feature type="region of interest" description="Disordered" evidence="6">
    <location>
        <begin position="1"/>
        <end position="20"/>
    </location>
</feature>
<dbReference type="EMBL" id="AY675101">
    <property type="protein sequence ID" value="AAV68603.1"/>
    <property type="molecule type" value="Genomic_DNA"/>
</dbReference>
<evidence type="ECO:0000259" key="7">
    <source>
        <dbReference type="PROSITE" id="PS50011"/>
    </source>
</evidence>
<reference evidence="8" key="1">
    <citation type="journal article" date="2005" name="Mol. Biol. Evol.">
        <title>Genome-wide analysis of core cell cycle genes in the unicellular green alga Ostreococcus tauri.</title>
        <authorList>
            <person name="Robbens S."/>
            <person name="Khadaroo B."/>
            <person name="Camasses A."/>
            <person name="Derelle E."/>
            <person name="Ferraz C."/>
            <person name="Inze D."/>
            <person name="Van de Peer Y."/>
            <person name="Moreau H."/>
        </authorList>
    </citation>
    <scope>NUCLEOTIDE SEQUENCE</scope>
</reference>
<comment type="similarity">
    <text evidence="5">Belongs to the protein kinase superfamily. Ser/Thr protein kinase family. GCN2 subfamily.</text>
</comment>
<accession>Q5SCB3</accession>
<dbReference type="GO" id="GO:0005634">
    <property type="term" value="C:nucleus"/>
    <property type="evidence" value="ECO:0007669"/>
    <property type="project" value="TreeGrafter"/>
</dbReference>
<feature type="region of interest" description="Disordered" evidence="6">
    <location>
        <begin position="174"/>
        <end position="202"/>
    </location>
</feature>
<feature type="compositionally biased region" description="Basic and acidic residues" evidence="6">
    <location>
        <begin position="1"/>
        <end position="10"/>
    </location>
</feature>
<organism evidence="8">
    <name type="scientific">Ostreococcus tauri</name>
    <name type="common">Marine green alga</name>
    <dbReference type="NCBI Taxonomy" id="70448"/>
    <lineage>
        <taxon>Eukaryota</taxon>
        <taxon>Viridiplantae</taxon>
        <taxon>Chlorophyta</taxon>
        <taxon>Mamiellophyceae</taxon>
        <taxon>Mamiellales</taxon>
        <taxon>Bathycoccaceae</taxon>
        <taxon>Ostreococcus</taxon>
    </lineage>
</organism>
<proteinExistence type="inferred from homology"/>
<dbReference type="GO" id="GO:0005737">
    <property type="term" value="C:cytoplasm"/>
    <property type="evidence" value="ECO:0007669"/>
    <property type="project" value="TreeGrafter"/>
</dbReference>
<evidence type="ECO:0000256" key="3">
    <source>
        <dbReference type="ARBA" id="ARBA00022777"/>
    </source>
</evidence>
<dbReference type="GO" id="GO:0005524">
    <property type="term" value="F:ATP binding"/>
    <property type="evidence" value="ECO:0007669"/>
    <property type="project" value="UniProtKB-KW"/>
</dbReference>